<feature type="compositionally biased region" description="Basic and acidic residues" evidence="1">
    <location>
        <begin position="1"/>
        <end position="15"/>
    </location>
</feature>
<reference evidence="2 4" key="1">
    <citation type="journal article" date="2014" name="BMC Genomics">
        <title>Genome sequence of Anopheles sinensis provides insight into genetics basis of mosquito competence for malaria parasites.</title>
        <authorList>
            <person name="Zhou D."/>
            <person name="Zhang D."/>
            <person name="Ding G."/>
            <person name="Shi L."/>
            <person name="Hou Q."/>
            <person name="Ye Y."/>
            <person name="Xu Y."/>
            <person name="Zhou H."/>
            <person name="Xiong C."/>
            <person name="Li S."/>
            <person name="Yu J."/>
            <person name="Hong S."/>
            <person name="Yu X."/>
            <person name="Zou P."/>
            <person name="Chen C."/>
            <person name="Chang X."/>
            <person name="Wang W."/>
            <person name="Lv Y."/>
            <person name="Sun Y."/>
            <person name="Ma L."/>
            <person name="Shen B."/>
            <person name="Zhu C."/>
        </authorList>
    </citation>
    <scope>NUCLEOTIDE SEQUENCE [LARGE SCALE GENOMIC DNA]</scope>
</reference>
<evidence type="ECO:0000313" key="4">
    <source>
        <dbReference type="Proteomes" id="UP000030765"/>
    </source>
</evidence>
<feature type="region of interest" description="Disordered" evidence="1">
    <location>
        <begin position="1"/>
        <end position="22"/>
    </location>
</feature>
<protein>
    <submittedName>
        <fullName evidence="2 3">Uncharacterized protein</fullName>
    </submittedName>
</protein>
<evidence type="ECO:0000313" key="2">
    <source>
        <dbReference type="EMBL" id="KFB38885.1"/>
    </source>
</evidence>
<organism evidence="2">
    <name type="scientific">Anopheles sinensis</name>
    <name type="common">Mosquito</name>
    <dbReference type="NCBI Taxonomy" id="74873"/>
    <lineage>
        <taxon>Eukaryota</taxon>
        <taxon>Metazoa</taxon>
        <taxon>Ecdysozoa</taxon>
        <taxon>Arthropoda</taxon>
        <taxon>Hexapoda</taxon>
        <taxon>Insecta</taxon>
        <taxon>Pterygota</taxon>
        <taxon>Neoptera</taxon>
        <taxon>Endopterygota</taxon>
        <taxon>Diptera</taxon>
        <taxon>Nematocera</taxon>
        <taxon>Culicoidea</taxon>
        <taxon>Culicidae</taxon>
        <taxon>Anophelinae</taxon>
        <taxon>Anopheles</taxon>
    </lineage>
</organism>
<evidence type="ECO:0000313" key="3">
    <source>
        <dbReference type="EnsemblMetazoa" id="ASIC006199-PA"/>
    </source>
</evidence>
<gene>
    <name evidence="2" type="ORF">ZHAS_00006199</name>
</gene>
<dbReference type="VEuPathDB" id="VectorBase:ASIC006199"/>
<proteinExistence type="predicted"/>
<dbReference type="EMBL" id="KE524974">
    <property type="protein sequence ID" value="KFB38885.1"/>
    <property type="molecule type" value="Genomic_DNA"/>
</dbReference>
<accession>A0A084VLP1</accession>
<reference evidence="3" key="2">
    <citation type="submission" date="2020-05" db="UniProtKB">
        <authorList>
            <consortium name="EnsemblMetazoa"/>
        </authorList>
    </citation>
    <scope>IDENTIFICATION</scope>
</reference>
<name>A0A084VLP1_ANOSI</name>
<sequence length="127" mass="14180">MRDTSQRVEVQDRFSPHSRFSSADDECVAFQLNDHRGEVLKDLEGNRGGEEVMQETLLAPGTINQPSRPMHHSASMATVVLITFGKGQARAKKCVFSVDSATAWEFGFEKFTEPPCSRVLQLEPIPE</sequence>
<dbReference type="AlphaFoldDB" id="A0A084VLP1"/>
<dbReference type="Proteomes" id="UP000030765">
    <property type="component" value="Unassembled WGS sequence"/>
</dbReference>
<evidence type="ECO:0000256" key="1">
    <source>
        <dbReference type="SAM" id="MobiDB-lite"/>
    </source>
</evidence>
<dbReference type="EMBL" id="ATLV01014533">
    <property type="status" value="NOT_ANNOTATED_CDS"/>
    <property type="molecule type" value="Genomic_DNA"/>
</dbReference>
<keyword evidence="4" id="KW-1185">Reference proteome</keyword>
<dbReference type="EnsemblMetazoa" id="ASIC006199-RA">
    <property type="protein sequence ID" value="ASIC006199-PA"/>
    <property type="gene ID" value="ASIC006199"/>
</dbReference>